<evidence type="ECO:0000313" key="2">
    <source>
        <dbReference type="Proteomes" id="UP001172386"/>
    </source>
</evidence>
<accession>A0ACC3AIV2</accession>
<dbReference type="Proteomes" id="UP001172386">
    <property type="component" value="Unassembled WGS sequence"/>
</dbReference>
<protein>
    <submittedName>
        <fullName evidence="1">Uncharacterized protein</fullName>
    </submittedName>
</protein>
<gene>
    <name evidence="1" type="ORF">H2198_000751</name>
</gene>
<evidence type="ECO:0000313" key="1">
    <source>
        <dbReference type="EMBL" id="KAJ9663486.1"/>
    </source>
</evidence>
<name>A0ACC3AIV2_9EURO</name>
<proteinExistence type="predicted"/>
<reference evidence="1" key="1">
    <citation type="submission" date="2022-10" db="EMBL/GenBank/DDBJ databases">
        <title>Culturing micro-colonial fungi from biological soil crusts in the Mojave desert and describing Neophaeococcomyces mojavensis, and introducing the new genera and species Taxawa tesnikishii.</title>
        <authorList>
            <person name="Kurbessoian T."/>
            <person name="Stajich J.E."/>
        </authorList>
    </citation>
    <scope>NUCLEOTIDE SEQUENCE</scope>
    <source>
        <strain evidence="1">JES_112</strain>
    </source>
</reference>
<keyword evidence="2" id="KW-1185">Reference proteome</keyword>
<sequence length="358" mass="39167">MATTEESQLSHEDTRISLATILDSSIESILHNLLAEVHREEKLARMQTAVVDLNIRAEKLGKNITATAEAEADSDPVETKAAVAQGGSVQLKGNPLKQVKHTRCPNCRLQRLWYPRVGFNSRPPPDPTAQYCKTEPMIIIDKHDVHGQRKKGVKMKGQPKGKGKNNKLRESSPASSIGDPQTPQSSMPDSFEFKEIDYPAAKCPNRNSHLGDHWKAVNLFATHLNGSCWLKRDRAALREANAKMSGTPKDSRANSPKPTVTNGVKRKADEKDAESAPKKKQKIIETKKTDKKAGPQPSKLREQSTAADEVDDISVKGEGDTIQVAPKSQSQEGESGGKLKITTSAVARKKPPKPGKKS</sequence>
<organism evidence="1 2">
    <name type="scientific">Neophaeococcomyces mojaviensis</name>
    <dbReference type="NCBI Taxonomy" id="3383035"/>
    <lineage>
        <taxon>Eukaryota</taxon>
        <taxon>Fungi</taxon>
        <taxon>Dikarya</taxon>
        <taxon>Ascomycota</taxon>
        <taxon>Pezizomycotina</taxon>
        <taxon>Eurotiomycetes</taxon>
        <taxon>Chaetothyriomycetidae</taxon>
        <taxon>Chaetothyriales</taxon>
        <taxon>Chaetothyriales incertae sedis</taxon>
        <taxon>Neophaeococcomyces</taxon>
    </lineage>
</organism>
<dbReference type="EMBL" id="JAPDRQ010000008">
    <property type="protein sequence ID" value="KAJ9663486.1"/>
    <property type="molecule type" value="Genomic_DNA"/>
</dbReference>
<comment type="caution">
    <text evidence="1">The sequence shown here is derived from an EMBL/GenBank/DDBJ whole genome shotgun (WGS) entry which is preliminary data.</text>
</comment>